<evidence type="ECO:0000313" key="2">
    <source>
        <dbReference type="EMBL" id="CAK9871680.1"/>
    </source>
</evidence>
<evidence type="ECO:0000256" key="1">
    <source>
        <dbReference type="SAM" id="MobiDB-lite"/>
    </source>
</evidence>
<dbReference type="EMBL" id="OZ023703">
    <property type="protein sequence ID" value="CAK9871680.1"/>
    <property type="molecule type" value="Genomic_DNA"/>
</dbReference>
<dbReference type="Proteomes" id="UP001497522">
    <property type="component" value="Chromosome 2"/>
</dbReference>
<keyword evidence="3" id="KW-1185">Reference proteome</keyword>
<organism evidence="2 3">
    <name type="scientific">Sphagnum jensenii</name>
    <dbReference type="NCBI Taxonomy" id="128206"/>
    <lineage>
        <taxon>Eukaryota</taxon>
        <taxon>Viridiplantae</taxon>
        <taxon>Streptophyta</taxon>
        <taxon>Embryophyta</taxon>
        <taxon>Bryophyta</taxon>
        <taxon>Sphagnophytina</taxon>
        <taxon>Sphagnopsida</taxon>
        <taxon>Sphagnales</taxon>
        <taxon>Sphagnaceae</taxon>
        <taxon>Sphagnum</taxon>
    </lineage>
</organism>
<accession>A0ABP1B922</accession>
<protein>
    <submittedName>
        <fullName evidence="2">Uncharacterized protein</fullName>
    </submittedName>
</protein>
<proteinExistence type="predicted"/>
<feature type="compositionally biased region" description="Basic and acidic residues" evidence="1">
    <location>
        <begin position="47"/>
        <end position="67"/>
    </location>
</feature>
<reference evidence="2 3" key="1">
    <citation type="submission" date="2024-03" db="EMBL/GenBank/DDBJ databases">
        <authorList>
            <consortium name="ELIXIR-Norway"/>
            <consortium name="Elixir Norway"/>
        </authorList>
    </citation>
    <scope>NUCLEOTIDE SEQUENCE [LARGE SCALE GENOMIC DNA]</scope>
</reference>
<sequence>MQKQPSQFENCDFQIEEETTRTHPPLLHAHLLRFPSKAPYWFFFPDPKLEKQTENSDTAFDAKRTEREDSDDDGGCDQQRKQTKQTPSQKSRAKKM</sequence>
<name>A0ABP1B922_9BRYO</name>
<evidence type="ECO:0000313" key="3">
    <source>
        <dbReference type="Proteomes" id="UP001497522"/>
    </source>
</evidence>
<feature type="region of interest" description="Disordered" evidence="1">
    <location>
        <begin position="45"/>
        <end position="96"/>
    </location>
</feature>
<gene>
    <name evidence="2" type="ORF">CSSPJE1EN2_LOCUS14335</name>
</gene>